<evidence type="ECO:0000256" key="1">
    <source>
        <dbReference type="ARBA" id="ARBA00006091"/>
    </source>
</evidence>
<dbReference type="InterPro" id="IPR036167">
    <property type="entry name" value="tRNA_intron_Endo_cat-like_sf"/>
</dbReference>
<organism evidence="4 5">
    <name type="scientific">Botryobasidium botryosum (strain FD-172 SS1)</name>
    <dbReference type="NCBI Taxonomy" id="930990"/>
    <lineage>
        <taxon>Eukaryota</taxon>
        <taxon>Fungi</taxon>
        <taxon>Dikarya</taxon>
        <taxon>Basidiomycota</taxon>
        <taxon>Agaricomycotina</taxon>
        <taxon>Agaricomycetes</taxon>
        <taxon>Cantharellales</taxon>
        <taxon>Botryobasidiaceae</taxon>
        <taxon>Botryobasidium</taxon>
    </lineage>
</organism>
<dbReference type="AlphaFoldDB" id="A0A067MYY0"/>
<reference evidence="5" key="1">
    <citation type="journal article" date="2014" name="Proc. Natl. Acad. Sci. U.S.A.">
        <title>Extensive sampling of basidiomycete genomes demonstrates inadequacy of the white-rot/brown-rot paradigm for wood decay fungi.</title>
        <authorList>
            <person name="Riley R."/>
            <person name="Salamov A.A."/>
            <person name="Brown D.W."/>
            <person name="Nagy L.G."/>
            <person name="Floudas D."/>
            <person name="Held B.W."/>
            <person name="Levasseur A."/>
            <person name="Lombard V."/>
            <person name="Morin E."/>
            <person name="Otillar R."/>
            <person name="Lindquist E.A."/>
            <person name="Sun H."/>
            <person name="LaButti K.M."/>
            <person name="Schmutz J."/>
            <person name="Jabbour D."/>
            <person name="Luo H."/>
            <person name="Baker S.E."/>
            <person name="Pisabarro A.G."/>
            <person name="Walton J.D."/>
            <person name="Blanchette R.A."/>
            <person name="Henrissat B."/>
            <person name="Martin F."/>
            <person name="Cullen D."/>
            <person name="Hibbett D.S."/>
            <person name="Grigoriev I.V."/>
        </authorList>
    </citation>
    <scope>NUCLEOTIDE SEQUENCE [LARGE SCALE GENOMIC DNA]</scope>
    <source>
        <strain evidence="5">FD-172 SS1</strain>
    </source>
</reference>
<name>A0A067MYY0_BOTB1</name>
<keyword evidence="5" id="KW-1185">Reference proteome</keyword>
<dbReference type="Gene3D" id="3.40.1350.10">
    <property type="match status" value="1"/>
</dbReference>
<dbReference type="HOGENOM" id="CLU_121521_0_0_1"/>
<evidence type="ECO:0000259" key="3">
    <source>
        <dbReference type="Pfam" id="PF09631"/>
    </source>
</evidence>
<dbReference type="STRING" id="930990.A0A067MYY0"/>
<accession>A0A067MYY0</accession>
<evidence type="ECO:0000313" key="4">
    <source>
        <dbReference type="EMBL" id="KDQ20953.1"/>
    </source>
</evidence>
<proteinExistence type="inferred from homology"/>
<dbReference type="InterPro" id="IPR011856">
    <property type="entry name" value="tRNA_endonuc-like_dom_sf"/>
</dbReference>
<dbReference type="GO" id="GO:0006388">
    <property type="term" value="P:tRNA splicing, via endonucleolytic cleavage and ligation"/>
    <property type="evidence" value="ECO:0007669"/>
    <property type="project" value="InterPro"/>
</dbReference>
<comment type="similarity">
    <text evidence="1">Belongs to the SEN15 family.</text>
</comment>
<evidence type="ECO:0000313" key="5">
    <source>
        <dbReference type="Proteomes" id="UP000027195"/>
    </source>
</evidence>
<dbReference type="GO" id="GO:0005634">
    <property type="term" value="C:nucleus"/>
    <property type="evidence" value="ECO:0007669"/>
    <property type="project" value="UniProtKB-ARBA"/>
</dbReference>
<protein>
    <recommendedName>
        <fullName evidence="3">tRNA-splicing endonuclease subunit Sen15 domain-containing protein</fullName>
    </recommendedName>
</protein>
<dbReference type="PANTHER" id="PTHR28582">
    <property type="entry name" value="TRNA-SPLICING ENDONUCLEASE SUBUNIT SEN15"/>
    <property type="match status" value="1"/>
</dbReference>
<evidence type="ECO:0000256" key="2">
    <source>
        <dbReference type="ARBA" id="ARBA00022694"/>
    </source>
</evidence>
<sequence>MENHPTYKDLAPICQKYPRAAGCFFQAYNDILFSQQWEDVQIIDVEATKRGVITGRKPNTEKSLTVVPCALAESLSTSWLRSIFDNLAPSPEEIYLAITSEDSSIVYYKISKGIVKPPI</sequence>
<dbReference type="FunCoup" id="A0A067MYY0">
    <property type="interactions" value="2"/>
</dbReference>
<dbReference type="OrthoDB" id="10002170at2759"/>
<dbReference type="InterPro" id="IPR018593">
    <property type="entry name" value="tRNA-endonuc_su_Sen15"/>
</dbReference>
<dbReference type="SUPFAM" id="SSF53032">
    <property type="entry name" value="tRNA-intron endonuclease catalytic domain-like"/>
    <property type="match status" value="1"/>
</dbReference>
<dbReference type="PANTHER" id="PTHR28582:SF1">
    <property type="entry name" value="TRNA-SPLICING ENDONUCLEASE SUBUNIT SEN15"/>
    <property type="match status" value="1"/>
</dbReference>
<dbReference type="GO" id="GO:0003676">
    <property type="term" value="F:nucleic acid binding"/>
    <property type="evidence" value="ECO:0007669"/>
    <property type="project" value="InterPro"/>
</dbReference>
<feature type="domain" description="tRNA-splicing endonuclease subunit Sen15" evidence="3">
    <location>
        <begin position="26"/>
        <end position="117"/>
    </location>
</feature>
<dbReference type="EMBL" id="KL198017">
    <property type="protein sequence ID" value="KDQ20953.1"/>
    <property type="molecule type" value="Genomic_DNA"/>
</dbReference>
<keyword evidence="2" id="KW-0819">tRNA processing</keyword>
<dbReference type="Proteomes" id="UP000027195">
    <property type="component" value="Unassembled WGS sequence"/>
</dbReference>
<dbReference type="Pfam" id="PF09631">
    <property type="entry name" value="Sen15"/>
    <property type="match status" value="1"/>
</dbReference>
<dbReference type="InParanoid" id="A0A067MYY0"/>
<gene>
    <name evidence="4" type="ORF">BOTBODRAFT_183642</name>
</gene>